<dbReference type="OrthoDB" id="9806009at2"/>
<dbReference type="GO" id="GO:0043169">
    <property type="term" value="F:cation binding"/>
    <property type="evidence" value="ECO:0007669"/>
    <property type="project" value="InterPro"/>
</dbReference>
<keyword evidence="6" id="KW-1185">Reference proteome</keyword>
<evidence type="ECO:0000313" key="6">
    <source>
        <dbReference type="Proteomes" id="UP000001822"/>
    </source>
</evidence>
<evidence type="ECO:0000313" key="5">
    <source>
        <dbReference type="EMBL" id="ABG58236.1"/>
    </source>
</evidence>
<dbReference type="EMBL" id="CP000383">
    <property type="protein sequence ID" value="ABG58236.1"/>
    <property type="molecule type" value="Genomic_DNA"/>
</dbReference>
<feature type="domain" description="Glycosyl hydrolase family 13 catalytic" evidence="4">
    <location>
        <begin position="32"/>
        <end position="420"/>
    </location>
</feature>
<keyword evidence="3 5" id="KW-0378">Hydrolase</keyword>
<proteinExistence type="inferred from homology"/>
<dbReference type="EC" id="3.2.1.1" evidence="3"/>
<name>A0A6N4SPI3_CYTH3</name>
<comment type="catalytic activity">
    <reaction evidence="3">
        <text>Endohydrolysis of (1-&gt;4)-alpha-D-glucosidic linkages in polysaccharides containing three or more (1-&gt;4)-alpha-linked D-glucose units.</text>
        <dbReference type="EC" id="3.2.1.1"/>
    </reaction>
</comment>
<dbReference type="RefSeq" id="WP_011584351.1">
    <property type="nucleotide sequence ID" value="NC_008255.1"/>
</dbReference>
<dbReference type="SMART" id="SM00642">
    <property type="entry name" value="Aamy"/>
    <property type="match status" value="1"/>
</dbReference>
<sequence>MNSIKDVDLSEITAGKKYWNVERPVEEEVMYFLLIDRFHDGKERISIPSTTGFGNTDQLQARCGGTIQGVIKNLKYISALGFTSIWINPFLQNNPETYHGYSIENFLEVDAQWGTKEDIVELVAQAHKLHIKVFFDIVLNHTGNNWSYVKENPRYNKGKQYAVKAWRYPDRPIPAELRNLNLYGRKGGIVKWEETPETWDGDIFELKDLIQDDSEIGHATLEILIAVYSYWFAVTDCDGFRIDAAKHIPPKWLNTFVDAMKALTASVHKTSFFIFAEIISNQSYISKYHTIDGYLDFDFHFSFVPNMYGEKKRKSAIQSQPRPVDKVPIRFLDNHDQVGQMPKHRIAYRMKEKALCNLLRAFLCMPGIPCIYYGTEQGLKGKGILDGSIRECLFNPDGKEDILNLDSPYARVIKEGIHLRKKLNLYTGDFQSCEIMAAKSHRCIALQVNGLASSKLIVYNLGPHNEVVSIKLSSPLTRTNKLVVYLYSNGDADNDDKTVVNDILHNITMHPYGFKVLELLNHQESVN</sequence>
<dbReference type="GO" id="GO:0004556">
    <property type="term" value="F:alpha-amylase activity"/>
    <property type="evidence" value="ECO:0007669"/>
    <property type="project" value="UniProtKB-UniRule"/>
</dbReference>
<evidence type="ECO:0000256" key="3">
    <source>
        <dbReference type="RuleBase" id="RU361134"/>
    </source>
</evidence>
<dbReference type="InterPro" id="IPR006046">
    <property type="entry name" value="Alpha_amylase"/>
</dbReference>
<accession>A0A6N4SPI3</accession>
<dbReference type="PRINTS" id="PR00110">
    <property type="entry name" value="ALPHAAMYLASE"/>
</dbReference>
<dbReference type="Pfam" id="PF00128">
    <property type="entry name" value="Alpha-amylase"/>
    <property type="match status" value="1"/>
</dbReference>
<dbReference type="InterPro" id="IPR017853">
    <property type="entry name" value="GH"/>
</dbReference>
<dbReference type="Gene3D" id="3.20.20.80">
    <property type="entry name" value="Glycosidases"/>
    <property type="match status" value="1"/>
</dbReference>
<evidence type="ECO:0000256" key="1">
    <source>
        <dbReference type="ARBA" id="ARBA00008061"/>
    </source>
</evidence>
<dbReference type="CDD" id="cd11352">
    <property type="entry name" value="AmyAc_5"/>
    <property type="match status" value="1"/>
</dbReference>
<evidence type="ECO:0000256" key="2">
    <source>
        <dbReference type="RuleBase" id="RU003615"/>
    </source>
</evidence>
<reference evidence="5 6" key="1">
    <citation type="journal article" date="2007" name="Appl. Environ. Microbiol.">
        <title>Genome sequence of the cellulolytic gliding bacterium Cytophaga hutchinsonii.</title>
        <authorList>
            <person name="Xie G."/>
            <person name="Bruce D.C."/>
            <person name="Challacombe J.F."/>
            <person name="Chertkov O."/>
            <person name="Detter J.C."/>
            <person name="Gilna P."/>
            <person name="Han C.S."/>
            <person name="Lucas S."/>
            <person name="Misra M."/>
            <person name="Myers G.L."/>
            <person name="Richardson P."/>
            <person name="Tapia R."/>
            <person name="Thayer N."/>
            <person name="Thompson L.S."/>
            <person name="Brettin T.S."/>
            <person name="Henrissat B."/>
            <person name="Wilson D.B."/>
            <person name="McBride M.J."/>
        </authorList>
    </citation>
    <scope>NUCLEOTIDE SEQUENCE [LARGE SCALE GENOMIC DNA]</scope>
    <source>
        <strain evidence="6">ATCC 33406 / DSM 1761 / CIP 103989 / NBRC 15051 / NCIMB 9469 / D465</strain>
    </source>
</reference>
<evidence type="ECO:0000259" key="4">
    <source>
        <dbReference type="SMART" id="SM00642"/>
    </source>
</evidence>
<protein>
    <recommendedName>
        <fullName evidence="3">Alpha-amylase</fullName>
        <ecNumber evidence="3">3.2.1.1</ecNumber>
    </recommendedName>
</protein>
<keyword evidence="3" id="KW-0119">Carbohydrate metabolism</keyword>
<keyword evidence="3 5" id="KW-0326">Glycosidase</keyword>
<gene>
    <name evidence="5" type="primary">amyA</name>
    <name evidence="5" type="ordered locus">CHU_0959</name>
</gene>
<dbReference type="Proteomes" id="UP000001822">
    <property type="component" value="Chromosome"/>
</dbReference>
<dbReference type="AlphaFoldDB" id="A0A6N4SPI3"/>
<dbReference type="KEGG" id="chu:CHU_0959"/>
<organism evidence="5 6">
    <name type="scientific">Cytophaga hutchinsonii (strain ATCC 33406 / DSM 1761 / CIP 103989 / NBRC 15051 / NCIMB 9469 / D465)</name>
    <dbReference type="NCBI Taxonomy" id="269798"/>
    <lineage>
        <taxon>Bacteria</taxon>
        <taxon>Pseudomonadati</taxon>
        <taxon>Bacteroidota</taxon>
        <taxon>Cytophagia</taxon>
        <taxon>Cytophagales</taxon>
        <taxon>Cytophagaceae</taxon>
        <taxon>Cytophaga</taxon>
    </lineage>
</organism>
<comment type="similarity">
    <text evidence="1 2">Belongs to the glycosyl hydrolase 13 family.</text>
</comment>
<dbReference type="PANTHER" id="PTHR10357:SF209">
    <property type="entry name" value="PERIPLASMIC ALPHA-AMYLASE"/>
    <property type="match status" value="1"/>
</dbReference>
<dbReference type="SUPFAM" id="SSF51445">
    <property type="entry name" value="(Trans)glycosidases"/>
    <property type="match status" value="1"/>
</dbReference>
<dbReference type="PANTHER" id="PTHR10357">
    <property type="entry name" value="ALPHA-AMYLASE FAMILY MEMBER"/>
    <property type="match status" value="1"/>
</dbReference>
<dbReference type="InterPro" id="IPR006047">
    <property type="entry name" value="GH13_cat_dom"/>
</dbReference>
<dbReference type="GO" id="GO:0005975">
    <property type="term" value="P:carbohydrate metabolic process"/>
    <property type="evidence" value="ECO:0007669"/>
    <property type="project" value="InterPro"/>
</dbReference>